<dbReference type="EMBL" id="JBEQCT010000008">
    <property type="protein sequence ID" value="MFM2486308.1"/>
    <property type="molecule type" value="Genomic_DNA"/>
</dbReference>
<organism evidence="2 3">
    <name type="scientific">Celerinatantimonas yamalensis</name>
    <dbReference type="NCBI Taxonomy" id="559956"/>
    <lineage>
        <taxon>Bacteria</taxon>
        <taxon>Pseudomonadati</taxon>
        <taxon>Pseudomonadota</taxon>
        <taxon>Gammaproteobacteria</taxon>
        <taxon>Celerinatantimonadaceae</taxon>
        <taxon>Celerinatantimonas</taxon>
    </lineage>
</organism>
<feature type="domain" description="Mrr-like" evidence="1">
    <location>
        <begin position="38"/>
        <end position="109"/>
    </location>
</feature>
<dbReference type="Pfam" id="PF13156">
    <property type="entry name" value="Mrr_cat_2"/>
    <property type="match status" value="1"/>
</dbReference>
<name>A0ABW9GAT4_9GAMM</name>
<proteinExistence type="predicted"/>
<evidence type="ECO:0000259" key="1">
    <source>
        <dbReference type="Pfam" id="PF13156"/>
    </source>
</evidence>
<comment type="caution">
    <text evidence="2">The sequence shown here is derived from an EMBL/GenBank/DDBJ whole genome shotgun (WGS) entry which is preliminary data.</text>
</comment>
<evidence type="ECO:0000313" key="3">
    <source>
        <dbReference type="Proteomes" id="UP001629953"/>
    </source>
</evidence>
<dbReference type="RefSeq" id="WP_408624603.1">
    <property type="nucleotide sequence ID" value="NZ_JBEQCT010000008.1"/>
</dbReference>
<reference evidence="2 3" key="1">
    <citation type="journal article" date="2013" name="Int. J. Syst. Evol. Microbiol.">
        <title>Celerinatantimonas yamalensis sp. nov., a cold-adapted diazotrophic bacterium from a cold permafrost brine.</title>
        <authorList>
            <person name="Shcherbakova V."/>
            <person name="Chuvilskaya N."/>
            <person name="Rivkina E."/>
            <person name="Demidov N."/>
            <person name="Uchaeva V."/>
            <person name="Suetin S."/>
            <person name="Suzina N."/>
            <person name="Gilichinsky D."/>
        </authorList>
    </citation>
    <scope>NUCLEOTIDE SEQUENCE [LARGE SCALE GENOMIC DNA]</scope>
    <source>
        <strain evidence="2 3">C7</strain>
    </source>
</reference>
<keyword evidence="3" id="KW-1185">Reference proteome</keyword>
<sequence>MNQLQIFMPPPANWQDFQNLVVDIAKVKYVESSVQEYGRQGQNQKGIDVFAQDLMDNNIGIQCKETKKPSISKSTIDAEVEKAKKFKPSLNLLIIATTARINTQLQDYVININGTGKIPFKVQLWFWDELNQDINRFQSVMETSYEAYREAFGKSEMQNHLSAIKLAFDRPAYTDNFMHERSYGDFESAIVATRTLIKIGVLHDNWSKSVIAQTIPASMIGDERYLRFIRDIEKKVDGIYKTYQKDVKELANNPNQLNEMAGQYNILRRKLIEKINVMLSQNNLKEIQLGY</sequence>
<gene>
    <name evidence="2" type="ORF">ABUE30_14760</name>
</gene>
<dbReference type="Proteomes" id="UP001629953">
    <property type="component" value="Unassembled WGS sequence"/>
</dbReference>
<evidence type="ECO:0000313" key="2">
    <source>
        <dbReference type="EMBL" id="MFM2486308.1"/>
    </source>
</evidence>
<accession>A0ABW9GAT4</accession>
<dbReference type="InterPro" id="IPR039442">
    <property type="entry name" value="Mrr-like_dom"/>
</dbReference>
<protein>
    <recommendedName>
        <fullName evidence="1">Mrr-like domain-containing protein</fullName>
    </recommendedName>
</protein>